<keyword evidence="6" id="KW-0408">Iron</keyword>
<dbReference type="PANTHER" id="PTHR24287:SF1">
    <property type="entry name" value="P450, PUTATIVE (EUROFUNG)-RELATED"/>
    <property type="match status" value="1"/>
</dbReference>
<evidence type="ECO:0000256" key="3">
    <source>
        <dbReference type="ARBA" id="ARBA00022617"/>
    </source>
</evidence>
<reference evidence="8 9" key="1">
    <citation type="submission" date="2018-07" db="EMBL/GenBank/DDBJ databases">
        <title>Section-level genome sequencing of Aspergillus section Nigri to investigate inter- and intra-species variation.</title>
        <authorList>
            <consortium name="DOE Joint Genome Institute"/>
            <person name="Vesth T.C."/>
            <person name="Nybo J.L."/>
            <person name="Theobald S."/>
            <person name="Frisvad J.C."/>
            <person name="Larsen T.O."/>
            <person name="Nielsen K.F."/>
            <person name="Hoof J.B."/>
            <person name="Brandl J."/>
            <person name="Salamov A."/>
            <person name="Riley R."/>
            <person name="Gladden J.M."/>
            <person name="Phatale P."/>
            <person name="Nielsen M.T."/>
            <person name="Lyhne E.K."/>
            <person name="Kogle M.E."/>
            <person name="Strasser K."/>
            <person name="McDonnell E."/>
            <person name="Barry K."/>
            <person name="Clum A."/>
            <person name="Chen C."/>
            <person name="Nolan M."/>
            <person name="Sandor L."/>
            <person name="Kuo A."/>
            <person name="Lipzen A."/>
            <person name="Hainaut M."/>
            <person name="Drula E."/>
            <person name="Tsang A."/>
            <person name="Magnuson J.K."/>
            <person name="Henrissat B."/>
            <person name="Wiebenga A."/>
            <person name="Simmons B.A."/>
            <person name="Makela M.R."/>
            <person name="De vries R.P."/>
            <person name="Grigoriev I.V."/>
            <person name="Mortensen U.H."/>
            <person name="Baker S.E."/>
            <person name="Andersen M.R."/>
        </authorList>
    </citation>
    <scope>NUCLEOTIDE SEQUENCE [LARGE SCALE GENOMIC DNA]</scope>
    <source>
        <strain evidence="8 9">ATCC 13157</strain>
    </source>
</reference>
<dbReference type="Proteomes" id="UP000254937">
    <property type="component" value="Unassembled WGS sequence"/>
</dbReference>
<evidence type="ECO:0000313" key="8">
    <source>
        <dbReference type="EMBL" id="RDK43495.1"/>
    </source>
</evidence>
<dbReference type="AlphaFoldDB" id="A0A370PMR8"/>
<dbReference type="GO" id="GO:0005506">
    <property type="term" value="F:iron ion binding"/>
    <property type="evidence" value="ECO:0007669"/>
    <property type="project" value="InterPro"/>
</dbReference>
<evidence type="ECO:0000256" key="6">
    <source>
        <dbReference type="ARBA" id="ARBA00023004"/>
    </source>
</evidence>
<dbReference type="GO" id="GO:0020037">
    <property type="term" value="F:heme binding"/>
    <property type="evidence" value="ECO:0007669"/>
    <property type="project" value="InterPro"/>
</dbReference>
<evidence type="ECO:0000313" key="9">
    <source>
        <dbReference type="Proteomes" id="UP000254937"/>
    </source>
</evidence>
<organism evidence="8 9">
    <name type="scientific">Aspergillus phoenicis ATCC 13157</name>
    <dbReference type="NCBI Taxonomy" id="1353007"/>
    <lineage>
        <taxon>Eukaryota</taxon>
        <taxon>Fungi</taxon>
        <taxon>Dikarya</taxon>
        <taxon>Ascomycota</taxon>
        <taxon>Pezizomycotina</taxon>
        <taxon>Eurotiomycetes</taxon>
        <taxon>Eurotiomycetidae</taxon>
        <taxon>Eurotiales</taxon>
        <taxon>Aspergillaceae</taxon>
        <taxon>Aspergillus</taxon>
    </lineage>
</organism>
<keyword evidence="3" id="KW-0349">Heme</keyword>
<proteinExistence type="inferred from homology"/>
<dbReference type="PANTHER" id="PTHR24287">
    <property type="entry name" value="P450, PUTATIVE (EUROFUNG)-RELATED"/>
    <property type="match status" value="1"/>
</dbReference>
<sequence>MPSRRQGCISPPQGYHLDPGLGPDALRKTVATALERRLLNYMQLRYCNIGYTSNLVCPHFQTRFQRAVAGSRAYVLRIEKEAVRACNILCEQNAQAPKNFLSRLGEITSDRTEIIDQLLSVILAGRDTTAGLLSVMFHVVARRLDVKVEGARRSSKLRGQAVISL</sequence>
<evidence type="ECO:0000256" key="5">
    <source>
        <dbReference type="ARBA" id="ARBA00023002"/>
    </source>
</evidence>
<dbReference type="GO" id="GO:0004497">
    <property type="term" value="F:monooxygenase activity"/>
    <property type="evidence" value="ECO:0007669"/>
    <property type="project" value="UniProtKB-KW"/>
</dbReference>
<dbReference type="SUPFAM" id="SSF48264">
    <property type="entry name" value="Cytochrome P450"/>
    <property type="match status" value="1"/>
</dbReference>
<evidence type="ECO:0000256" key="1">
    <source>
        <dbReference type="ARBA" id="ARBA00001971"/>
    </source>
</evidence>
<evidence type="ECO:0000256" key="2">
    <source>
        <dbReference type="ARBA" id="ARBA00010617"/>
    </source>
</evidence>
<accession>A0A370PMR8</accession>
<evidence type="ECO:0000256" key="4">
    <source>
        <dbReference type="ARBA" id="ARBA00022723"/>
    </source>
</evidence>
<comment type="cofactor">
    <cofactor evidence="1">
        <name>heme</name>
        <dbReference type="ChEBI" id="CHEBI:30413"/>
    </cofactor>
</comment>
<dbReference type="InterPro" id="IPR036396">
    <property type="entry name" value="Cyt_P450_sf"/>
</dbReference>
<keyword evidence="4" id="KW-0479">Metal-binding</keyword>
<name>A0A370PMR8_ASPPH</name>
<keyword evidence="7" id="KW-0503">Monooxygenase</keyword>
<dbReference type="InterPro" id="IPR047146">
    <property type="entry name" value="Cyt_P450_E_CYP52_fungi"/>
</dbReference>
<evidence type="ECO:0008006" key="10">
    <source>
        <dbReference type="Google" id="ProtNLM"/>
    </source>
</evidence>
<comment type="similarity">
    <text evidence="2">Belongs to the cytochrome P450 family.</text>
</comment>
<keyword evidence="9" id="KW-1185">Reference proteome</keyword>
<evidence type="ECO:0000256" key="7">
    <source>
        <dbReference type="ARBA" id="ARBA00023033"/>
    </source>
</evidence>
<dbReference type="Gene3D" id="1.10.630.10">
    <property type="entry name" value="Cytochrome P450"/>
    <property type="match status" value="1"/>
</dbReference>
<dbReference type="EMBL" id="KZ851851">
    <property type="protein sequence ID" value="RDK43495.1"/>
    <property type="molecule type" value="Genomic_DNA"/>
</dbReference>
<dbReference type="GO" id="GO:0016705">
    <property type="term" value="F:oxidoreductase activity, acting on paired donors, with incorporation or reduction of molecular oxygen"/>
    <property type="evidence" value="ECO:0007669"/>
    <property type="project" value="InterPro"/>
</dbReference>
<gene>
    <name evidence="8" type="ORF">M752DRAFT_292667</name>
</gene>
<protein>
    <recommendedName>
        <fullName evidence="10">Cytochrome P450</fullName>
    </recommendedName>
</protein>
<keyword evidence="5" id="KW-0560">Oxidoreductase</keyword>